<evidence type="ECO:0000313" key="1">
    <source>
        <dbReference type="EMBL" id="CAG8841936.1"/>
    </source>
</evidence>
<gene>
    <name evidence="1" type="ORF">GMARGA_LOCUS35710</name>
</gene>
<evidence type="ECO:0000313" key="2">
    <source>
        <dbReference type="Proteomes" id="UP000789901"/>
    </source>
</evidence>
<name>A0ABN7WVM0_GIGMA</name>
<dbReference type="EMBL" id="CAJVQB010067392">
    <property type="protein sequence ID" value="CAG8841936.1"/>
    <property type="molecule type" value="Genomic_DNA"/>
</dbReference>
<accession>A0ABN7WVM0</accession>
<reference evidence="1 2" key="1">
    <citation type="submission" date="2021-06" db="EMBL/GenBank/DDBJ databases">
        <authorList>
            <person name="Kallberg Y."/>
            <person name="Tangrot J."/>
            <person name="Rosling A."/>
        </authorList>
    </citation>
    <scope>NUCLEOTIDE SEQUENCE [LARGE SCALE GENOMIC DNA]</scope>
    <source>
        <strain evidence="1 2">120-4 pot B 10/14</strain>
    </source>
</reference>
<dbReference type="Proteomes" id="UP000789901">
    <property type="component" value="Unassembled WGS sequence"/>
</dbReference>
<proteinExistence type="predicted"/>
<sequence length="102" mass="11840">MVRNHTRDKVEILNNFQELDGKPKVLNEESKDATEIYNSNFASFLEEVQSDYQNANQLLRILLDNGTHIHVQVESIKQYNIKQKPVVENKENETLDPNIIST</sequence>
<organism evidence="1 2">
    <name type="scientific">Gigaspora margarita</name>
    <dbReference type="NCBI Taxonomy" id="4874"/>
    <lineage>
        <taxon>Eukaryota</taxon>
        <taxon>Fungi</taxon>
        <taxon>Fungi incertae sedis</taxon>
        <taxon>Mucoromycota</taxon>
        <taxon>Glomeromycotina</taxon>
        <taxon>Glomeromycetes</taxon>
        <taxon>Diversisporales</taxon>
        <taxon>Gigasporaceae</taxon>
        <taxon>Gigaspora</taxon>
    </lineage>
</organism>
<keyword evidence="2" id="KW-1185">Reference proteome</keyword>
<feature type="non-terminal residue" evidence="1">
    <location>
        <position position="102"/>
    </location>
</feature>
<protein>
    <submittedName>
        <fullName evidence="1">31581_t:CDS:1</fullName>
    </submittedName>
</protein>
<comment type="caution">
    <text evidence="1">The sequence shown here is derived from an EMBL/GenBank/DDBJ whole genome shotgun (WGS) entry which is preliminary data.</text>
</comment>